<reference evidence="1" key="1">
    <citation type="journal article" date="2020" name="Stud. Mycol.">
        <title>101 Dothideomycetes genomes: a test case for predicting lifestyles and emergence of pathogens.</title>
        <authorList>
            <person name="Haridas S."/>
            <person name="Albert R."/>
            <person name="Binder M."/>
            <person name="Bloem J."/>
            <person name="Labutti K."/>
            <person name="Salamov A."/>
            <person name="Andreopoulos B."/>
            <person name="Baker S."/>
            <person name="Barry K."/>
            <person name="Bills G."/>
            <person name="Bluhm B."/>
            <person name="Cannon C."/>
            <person name="Castanera R."/>
            <person name="Culley D."/>
            <person name="Daum C."/>
            <person name="Ezra D."/>
            <person name="Gonzalez J."/>
            <person name="Henrissat B."/>
            <person name="Kuo A."/>
            <person name="Liang C."/>
            <person name="Lipzen A."/>
            <person name="Lutzoni F."/>
            <person name="Magnuson J."/>
            <person name="Mondo S."/>
            <person name="Nolan M."/>
            <person name="Ohm R."/>
            <person name="Pangilinan J."/>
            <person name="Park H.-J."/>
            <person name="Ramirez L."/>
            <person name="Alfaro M."/>
            <person name="Sun H."/>
            <person name="Tritt A."/>
            <person name="Yoshinaga Y."/>
            <person name="Zwiers L.-H."/>
            <person name="Turgeon B."/>
            <person name="Goodwin S."/>
            <person name="Spatafora J."/>
            <person name="Crous P."/>
            <person name="Grigoriev I."/>
        </authorList>
    </citation>
    <scope>NUCLEOTIDE SEQUENCE</scope>
    <source>
        <strain evidence="1">ATCC 36951</strain>
    </source>
</reference>
<evidence type="ECO:0000313" key="1">
    <source>
        <dbReference type="EMBL" id="KAF2164149.1"/>
    </source>
</evidence>
<keyword evidence="2" id="KW-1185">Reference proteome</keyword>
<proteinExistence type="predicted"/>
<dbReference type="OrthoDB" id="2129069at2759"/>
<evidence type="ECO:0000313" key="2">
    <source>
        <dbReference type="Proteomes" id="UP000799537"/>
    </source>
</evidence>
<protein>
    <submittedName>
        <fullName evidence="1">Uncharacterized protein</fullName>
    </submittedName>
</protein>
<dbReference type="EMBL" id="ML993605">
    <property type="protein sequence ID" value="KAF2164149.1"/>
    <property type="molecule type" value="Genomic_DNA"/>
</dbReference>
<accession>A0A6A6CER6</accession>
<dbReference type="RefSeq" id="XP_033665038.1">
    <property type="nucleotide sequence ID" value="XM_033813420.1"/>
</dbReference>
<gene>
    <name evidence="1" type="ORF">M409DRAFT_56855</name>
</gene>
<dbReference type="Proteomes" id="UP000799537">
    <property type="component" value="Unassembled WGS sequence"/>
</dbReference>
<organism evidence="1 2">
    <name type="scientific">Zasmidium cellare ATCC 36951</name>
    <dbReference type="NCBI Taxonomy" id="1080233"/>
    <lineage>
        <taxon>Eukaryota</taxon>
        <taxon>Fungi</taxon>
        <taxon>Dikarya</taxon>
        <taxon>Ascomycota</taxon>
        <taxon>Pezizomycotina</taxon>
        <taxon>Dothideomycetes</taxon>
        <taxon>Dothideomycetidae</taxon>
        <taxon>Mycosphaerellales</taxon>
        <taxon>Mycosphaerellaceae</taxon>
        <taxon>Zasmidium</taxon>
    </lineage>
</organism>
<name>A0A6A6CER6_ZASCE</name>
<sequence>MSEANLTPTIERIRRFAALTGGKDLVMVFLLYPGYSTSEEVSNDGMVAYARLQAEMMNHTEIPSIPILPLPKLDGLANILKSHQIAWSTPQATNKKPSRATPFDLLRQCSNHPPMSEAAAFLLTDLFSNLREIADACTNASPDFASSSPIAGMNDKTGTIQAMDEAYEMDGTFPANNTQATDDGSAHGKLEFFRDLQGDAQYRDLVEFWTVEYPV</sequence>
<dbReference type="AlphaFoldDB" id="A0A6A6CER6"/>
<dbReference type="GeneID" id="54566692"/>